<dbReference type="KEGG" id="tet:TTHERM_00419920"/>
<name>I7LTN9_TETTS</name>
<gene>
    <name evidence="2" type="ORF">TTHERM_00419920</name>
</gene>
<feature type="region of interest" description="Disordered" evidence="1">
    <location>
        <begin position="1"/>
        <end position="33"/>
    </location>
</feature>
<dbReference type="RefSeq" id="XP_001033247.2">
    <property type="nucleotide sequence ID" value="XM_001033247.2"/>
</dbReference>
<reference evidence="3" key="1">
    <citation type="journal article" date="2006" name="PLoS Biol.">
        <title>Macronuclear genome sequence of the ciliate Tetrahymena thermophila, a model eukaryote.</title>
        <authorList>
            <person name="Eisen J.A."/>
            <person name="Coyne R.S."/>
            <person name="Wu M."/>
            <person name="Wu D."/>
            <person name="Thiagarajan M."/>
            <person name="Wortman J.R."/>
            <person name="Badger J.H."/>
            <person name="Ren Q."/>
            <person name="Amedeo P."/>
            <person name="Jones K.M."/>
            <person name="Tallon L.J."/>
            <person name="Delcher A.L."/>
            <person name="Salzberg S.L."/>
            <person name="Silva J.C."/>
            <person name="Haas B.J."/>
            <person name="Majoros W.H."/>
            <person name="Farzad M."/>
            <person name="Carlton J.M."/>
            <person name="Smith R.K. Jr."/>
            <person name="Garg J."/>
            <person name="Pearlman R.E."/>
            <person name="Karrer K.M."/>
            <person name="Sun L."/>
            <person name="Manning G."/>
            <person name="Elde N.C."/>
            <person name="Turkewitz A.P."/>
            <person name="Asai D.J."/>
            <person name="Wilkes D.E."/>
            <person name="Wang Y."/>
            <person name="Cai H."/>
            <person name="Collins K."/>
            <person name="Stewart B.A."/>
            <person name="Lee S.R."/>
            <person name="Wilamowska K."/>
            <person name="Weinberg Z."/>
            <person name="Ruzzo W.L."/>
            <person name="Wloga D."/>
            <person name="Gaertig J."/>
            <person name="Frankel J."/>
            <person name="Tsao C.-C."/>
            <person name="Gorovsky M.A."/>
            <person name="Keeling P.J."/>
            <person name="Waller R.F."/>
            <person name="Patron N.J."/>
            <person name="Cherry J.M."/>
            <person name="Stover N.A."/>
            <person name="Krieger C.J."/>
            <person name="del Toro C."/>
            <person name="Ryder H.F."/>
            <person name="Williamson S.C."/>
            <person name="Barbeau R.A."/>
            <person name="Hamilton E.P."/>
            <person name="Orias E."/>
        </authorList>
    </citation>
    <scope>NUCLEOTIDE SEQUENCE [LARGE SCALE GENOMIC DNA]</scope>
    <source>
        <strain evidence="3">SB210</strain>
    </source>
</reference>
<keyword evidence="3" id="KW-1185">Reference proteome</keyword>
<sequence length="719" mass="86518">MQQNSQNTNVTTQNPSTNLTPQQANQRINTENQKQQVETKWNIQLDQNEKEYIIVIGHMNFPTLLDYSKLNLANKKIQHLIISDMYFQFQEKQIKITFSKAGLGDLNPYKVLYNIYEKIYCHFENIQKGRSDFTKNLDIYPQVVHYLGTPISFEIFFRFNSYKYANDNKLKEEWIRVSNILSYDIYDEVRHDYEGNTQGYDIQQQTHSESDLDSYMKFQHMFKKNLFYGLFSHFKLEQIYHALEVQYVPYFIIQKIFLQLEDFYMTQYQLTVQEIQPLRKMVDDITMFPSFQCILFTPHNTQKKQRSNNDKFMAEKLESRSFMQIRFDLCPNCQKFIKETTRRCLDLKEDYLKALQNLQSTDPTNAQKQKLLYDKLQDSLSQLKVACKNTNLPHQYWLKISFCDLFYYFHQQQRGQDFAYGIDKRGQIQECLLRSFDVFEKVFAKYKNSEEQLRFNHEKQQISFCYINQVELELSLLTFLSLVYQLHFIYQYYYFFSQRLTNQQQVEIKYHETNLKQGNIIMVISQQNSPFELQLYVEYEKQGLVVFNTHIRSIENRNSHSQTYIQLQSWMYRIFCMTSYMKAEVAYTFLNKGNRLISWLQRDENKSRKIISLYQDLLSLNLSIFNIDLTSYDEEDQNMKDYVRNSNASEDMFKKLLEINFDIDKKNQLVIYKEGQYAFFFYQTDSSNQRILQNKEYNPSLNIFSDSAQSILQFLRSVV</sequence>
<dbReference type="EMBL" id="GG662536">
    <property type="protein sequence ID" value="EAR85584.2"/>
    <property type="molecule type" value="Genomic_DNA"/>
</dbReference>
<dbReference type="AlphaFoldDB" id="I7LTN9"/>
<feature type="compositionally biased region" description="Low complexity" evidence="1">
    <location>
        <begin position="1"/>
        <end position="18"/>
    </location>
</feature>
<evidence type="ECO:0000256" key="1">
    <source>
        <dbReference type="SAM" id="MobiDB-lite"/>
    </source>
</evidence>
<feature type="compositionally biased region" description="Polar residues" evidence="1">
    <location>
        <begin position="19"/>
        <end position="33"/>
    </location>
</feature>
<dbReference type="Proteomes" id="UP000009168">
    <property type="component" value="Unassembled WGS sequence"/>
</dbReference>
<dbReference type="InParanoid" id="I7LTN9"/>
<evidence type="ECO:0000313" key="3">
    <source>
        <dbReference type="Proteomes" id="UP000009168"/>
    </source>
</evidence>
<evidence type="ECO:0000313" key="2">
    <source>
        <dbReference type="EMBL" id="EAR85584.2"/>
    </source>
</evidence>
<protein>
    <submittedName>
        <fullName evidence="2">Uncharacterized protein</fullName>
    </submittedName>
</protein>
<accession>I7LTN9</accession>
<proteinExistence type="predicted"/>
<organism evidence="2 3">
    <name type="scientific">Tetrahymena thermophila (strain SB210)</name>
    <dbReference type="NCBI Taxonomy" id="312017"/>
    <lineage>
        <taxon>Eukaryota</taxon>
        <taxon>Sar</taxon>
        <taxon>Alveolata</taxon>
        <taxon>Ciliophora</taxon>
        <taxon>Intramacronucleata</taxon>
        <taxon>Oligohymenophorea</taxon>
        <taxon>Hymenostomatida</taxon>
        <taxon>Tetrahymenina</taxon>
        <taxon>Tetrahymenidae</taxon>
        <taxon>Tetrahymena</taxon>
    </lineage>
</organism>
<dbReference type="GeneID" id="7824486"/>